<reference evidence="1 2" key="1">
    <citation type="submission" date="2020-05" db="EMBL/GenBank/DDBJ databases">
        <authorList>
            <person name="Whitworth D."/>
        </authorList>
    </citation>
    <scope>NUCLEOTIDE SEQUENCE [LARGE SCALE GENOMIC DNA]</scope>
    <source>
        <strain evidence="1 2">AB043B</strain>
    </source>
</reference>
<dbReference type="OrthoDB" id="450111at2"/>
<dbReference type="PANTHER" id="PTHR33835">
    <property type="entry name" value="YALI0C07656P"/>
    <property type="match status" value="1"/>
</dbReference>
<name>A0A3A8HQN5_9BACT</name>
<evidence type="ECO:0000313" key="2">
    <source>
        <dbReference type="Proteomes" id="UP000563426"/>
    </source>
</evidence>
<gene>
    <name evidence="1" type="ORF">HMI49_23090</name>
</gene>
<accession>A0A3A8HQN5</accession>
<dbReference type="RefSeq" id="WP_120528193.1">
    <property type="nucleotide sequence ID" value="NZ_JABFJV010000144.1"/>
</dbReference>
<dbReference type="PANTHER" id="PTHR33835:SF1">
    <property type="entry name" value="METALLO-BETA-LACTAMASE DOMAIN-CONTAINING PROTEIN"/>
    <property type="match status" value="1"/>
</dbReference>
<proteinExistence type="predicted"/>
<dbReference type="Proteomes" id="UP000563426">
    <property type="component" value="Unassembled WGS sequence"/>
</dbReference>
<sequence>MPTPPDTAPRKLADDVHVFDAAFSVGGLDLGGRMTVLRLPDGGLWVHSPVAFTPGRRAAVEALGKVRFLVAPNLFHHLNLPDWAAAFPDARVVAPAGLRAKQPALRIDQELDDTPDPAWAPVLDQMHVRGMPRVNEFLFFHRPSRTLLITDLAFHFQRADSWALRLYLKANRAWGRLAPTVLERLLTKDREAARASIQRALRWDVERVVVCHGEVLEHGGHKAFHDAFTWL</sequence>
<protein>
    <submittedName>
        <fullName evidence="1">DUF4336 domain-containing protein</fullName>
    </submittedName>
</protein>
<dbReference type="InterPro" id="IPR025638">
    <property type="entry name" value="DUF4336"/>
</dbReference>
<evidence type="ECO:0000313" key="1">
    <source>
        <dbReference type="EMBL" id="NOK36093.1"/>
    </source>
</evidence>
<dbReference type="AlphaFoldDB" id="A0A3A8HQN5"/>
<dbReference type="SUPFAM" id="SSF56281">
    <property type="entry name" value="Metallo-hydrolase/oxidoreductase"/>
    <property type="match status" value="1"/>
</dbReference>
<keyword evidence="2" id="KW-1185">Reference proteome</keyword>
<comment type="caution">
    <text evidence="1">The sequence shown here is derived from an EMBL/GenBank/DDBJ whole genome shotgun (WGS) entry which is preliminary data.</text>
</comment>
<dbReference type="Pfam" id="PF14234">
    <property type="entry name" value="DUF4336"/>
    <property type="match status" value="1"/>
</dbReference>
<dbReference type="EMBL" id="JABFJV010000144">
    <property type="protein sequence ID" value="NOK36093.1"/>
    <property type="molecule type" value="Genomic_DNA"/>
</dbReference>
<dbReference type="InterPro" id="IPR036866">
    <property type="entry name" value="RibonucZ/Hydroxyglut_hydro"/>
</dbReference>
<organism evidence="1 2">
    <name type="scientific">Corallococcus exercitus</name>
    <dbReference type="NCBI Taxonomy" id="2316736"/>
    <lineage>
        <taxon>Bacteria</taxon>
        <taxon>Pseudomonadati</taxon>
        <taxon>Myxococcota</taxon>
        <taxon>Myxococcia</taxon>
        <taxon>Myxococcales</taxon>
        <taxon>Cystobacterineae</taxon>
        <taxon>Myxococcaceae</taxon>
        <taxon>Corallococcus</taxon>
    </lineage>
</organism>